<dbReference type="GO" id="GO:0006355">
    <property type="term" value="P:regulation of DNA-templated transcription"/>
    <property type="evidence" value="ECO:0007669"/>
    <property type="project" value="InterPro"/>
</dbReference>
<dbReference type="InterPro" id="IPR022789">
    <property type="entry name" value="ParD"/>
</dbReference>
<evidence type="ECO:0000313" key="1">
    <source>
        <dbReference type="EMBL" id="GAI64838.1"/>
    </source>
</evidence>
<evidence type="ECO:0008006" key="2">
    <source>
        <dbReference type="Google" id="ProtNLM"/>
    </source>
</evidence>
<sequence length="68" mass="7829">MVQTPKGDPKTQSKRYSLTLRGVYSEYIEALVEQGVYHEPQDAIRSGLRLLFEKHGIKLYVHKPETTP</sequence>
<gene>
    <name evidence="1" type="ORF">S12H4_02033</name>
</gene>
<dbReference type="Pfam" id="PF03693">
    <property type="entry name" value="ParD_antitoxin"/>
    <property type="match status" value="1"/>
</dbReference>
<dbReference type="EMBL" id="BARW01000461">
    <property type="protein sequence ID" value="GAI64838.1"/>
    <property type="molecule type" value="Genomic_DNA"/>
</dbReference>
<reference evidence="1" key="1">
    <citation type="journal article" date="2014" name="Front. Microbiol.">
        <title>High frequency of phylogenetically diverse reductive dehalogenase-homologous genes in deep subseafloor sedimentary metagenomes.</title>
        <authorList>
            <person name="Kawai M."/>
            <person name="Futagami T."/>
            <person name="Toyoda A."/>
            <person name="Takaki Y."/>
            <person name="Nishi S."/>
            <person name="Hori S."/>
            <person name="Arai W."/>
            <person name="Tsubouchi T."/>
            <person name="Morono Y."/>
            <person name="Uchiyama I."/>
            <person name="Ito T."/>
            <person name="Fujiyama A."/>
            <person name="Inagaki F."/>
            <person name="Takami H."/>
        </authorList>
    </citation>
    <scope>NUCLEOTIDE SEQUENCE</scope>
    <source>
        <strain evidence="1">Expedition CK06-06</strain>
    </source>
</reference>
<dbReference type="InterPro" id="IPR010985">
    <property type="entry name" value="Ribbon_hlx_hlx"/>
</dbReference>
<comment type="caution">
    <text evidence="1">The sequence shown here is derived from an EMBL/GenBank/DDBJ whole genome shotgun (WGS) entry which is preliminary data.</text>
</comment>
<name>X1Q9C8_9ZZZZ</name>
<accession>X1Q9C8</accession>
<protein>
    <recommendedName>
        <fullName evidence="2">Ribbon-helix-helix protein CopG domain-containing protein</fullName>
    </recommendedName>
</protein>
<proteinExistence type="predicted"/>
<organism evidence="1">
    <name type="scientific">marine sediment metagenome</name>
    <dbReference type="NCBI Taxonomy" id="412755"/>
    <lineage>
        <taxon>unclassified sequences</taxon>
        <taxon>metagenomes</taxon>
        <taxon>ecological metagenomes</taxon>
    </lineage>
</organism>
<dbReference type="SUPFAM" id="SSF47598">
    <property type="entry name" value="Ribbon-helix-helix"/>
    <property type="match status" value="1"/>
</dbReference>
<dbReference type="AlphaFoldDB" id="X1Q9C8"/>